<keyword evidence="3" id="KW-1185">Reference proteome</keyword>
<evidence type="ECO:0000313" key="2">
    <source>
        <dbReference type="EMBL" id="CAL6023149.1"/>
    </source>
</evidence>
<evidence type="ECO:0000313" key="3">
    <source>
        <dbReference type="Proteomes" id="UP001642409"/>
    </source>
</evidence>
<dbReference type="AlphaFoldDB" id="A0AA86NPC3"/>
<reference evidence="1" key="1">
    <citation type="submission" date="2023-06" db="EMBL/GenBank/DDBJ databases">
        <authorList>
            <person name="Kurt Z."/>
        </authorList>
    </citation>
    <scope>NUCLEOTIDE SEQUENCE</scope>
</reference>
<accession>A0AA86NPC3</accession>
<comment type="caution">
    <text evidence="1">The sequence shown here is derived from an EMBL/GenBank/DDBJ whole genome shotgun (WGS) entry which is preliminary data.</text>
</comment>
<dbReference type="EMBL" id="CATOUU010000302">
    <property type="protein sequence ID" value="CAI9923977.1"/>
    <property type="molecule type" value="Genomic_DNA"/>
</dbReference>
<proteinExistence type="predicted"/>
<organism evidence="1">
    <name type="scientific">Hexamita inflata</name>
    <dbReference type="NCBI Taxonomy" id="28002"/>
    <lineage>
        <taxon>Eukaryota</taxon>
        <taxon>Metamonada</taxon>
        <taxon>Diplomonadida</taxon>
        <taxon>Hexamitidae</taxon>
        <taxon>Hexamitinae</taxon>
        <taxon>Hexamita</taxon>
    </lineage>
</organism>
<sequence>MNTLQIATVKSQYGPTLDINPIPSRPKVEYNYIYIYILKGYNTAEKYKWIPPENIQTANGADASSRLSATFGVNTHIQHYHLATGNFSQNNNYSATYQCQKSPRIMENQLKWMLSWRTAVDLHLQRFNEVININIK</sequence>
<dbReference type="Proteomes" id="UP001642409">
    <property type="component" value="Unassembled WGS sequence"/>
</dbReference>
<protein>
    <submittedName>
        <fullName evidence="2">Hypothetical_protein</fullName>
    </submittedName>
</protein>
<dbReference type="EMBL" id="CAXDID020000093">
    <property type="protein sequence ID" value="CAL6023149.1"/>
    <property type="molecule type" value="Genomic_DNA"/>
</dbReference>
<name>A0AA86NPC3_9EUKA</name>
<gene>
    <name evidence="1" type="ORF">HINF_LOCUS11622</name>
    <name evidence="2" type="ORF">HINF_LOCUS28990</name>
</gene>
<reference evidence="2 3" key="2">
    <citation type="submission" date="2024-07" db="EMBL/GenBank/DDBJ databases">
        <authorList>
            <person name="Akdeniz Z."/>
        </authorList>
    </citation>
    <scope>NUCLEOTIDE SEQUENCE [LARGE SCALE GENOMIC DNA]</scope>
</reference>
<evidence type="ECO:0000313" key="1">
    <source>
        <dbReference type="EMBL" id="CAI9923977.1"/>
    </source>
</evidence>